<comment type="caution">
    <text evidence="1">The sequence shown here is derived from an EMBL/GenBank/DDBJ whole genome shotgun (WGS) entry which is preliminary data.</text>
</comment>
<organism evidence="1 2">
    <name type="scientific">Pseudoclavibacter endophyticus</name>
    <dbReference type="NCBI Taxonomy" id="1778590"/>
    <lineage>
        <taxon>Bacteria</taxon>
        <taxon>Bacillati</taxon>
        <taxon>Actinomycetota</taxon>
        <taxon>Actinomycetes</taxon>
        <taxon>Micrococcales</taxon>
        <taxon>Microbacteriaceae</taxon>
        <taxon>Pseudoclavibacter</taxon>
    </lineage>
</organism>
<dbReference type="RefSeq" id="WP_158029604.1">
    <property type="nucleotide sequence ID" value="NZ_BMHG01000001.1"/>
</dbReference>
<reference evidence="1 2" key="1">
    <citation type="submission" date="2019-09" db="EMBL/GenBank/DDBJ databases">
        <title>Phylogeny of genus Pseudoclavibacter and closely related genus.</title>
        <authorList>
            <person name="Li Y."/>
        </authorList>
    </citation>
    <scope>NUCLEOTIDE SEQUENCE [LARGE SCALE GENOMIC DNA]</scope>
    <source>
        <strain evidence="1 2">EGI 60007</strain>
    </source>
</reference>
<dbReference type="Proteomes" id="UP000431744">
    <property type="component" value="Unassembled WGS sequence"/>
</dbReference>
<dbReference type="AlphaFoldDB" id="A0A6H9WKW2"/>
<keyword evidence="2" id="KW-1185">Reference proteome</keyword>
<evidence type="ECO:0000313" key="2">
    <source>
        <dbReference type="Proteomes" id="UP000431744"/>
    </source>
</evidence>
<sequence>MTTRVISETFPAVSDIAKDISNYRPEMRGLDLDRGQEGPYLDEERRLWIFPTVALWIVPARKTIVGRTRGWGGDMNVARAIGRVQAGNFTAPRGLADWDRTSLDGDEALHIRLMRSRSAVRCNRPGCVHTGEWFPEGDHLCEVSRTAAMVQFGLYISFEEHLGEWRLNGFEYSDYSGGDAREFARALEAAAEVAERLNKWQVA</sequence>
<accession>A0A6H9WKW2</accession>
<gene>
    <name evidence="1" type="ORF">F8O04_12045</name>
</gene>
<evidence type="ECO:0000313" key="1">
    <source>
        <dbReference type="EMBL" id="KAB1648409.1"/>
    </source>
</evidence>
<proteinExistence type="predicted"/>
<protein>
    <submittedName>
        <fullName evidence="1">Uncharacterized protein</fullName>
    </submittedName>
</protein>
<name>A0A6H9WKW2_9MICO</name>
<dbReference type="EMBL" id="WBJY01000002">
    <property type="protein sequence ID" value="KAB1648409.1"/>
    <property type="molecule type" value="Genomic_DNA"/>
</dbReference>